<reference evidence="1 2" key="1">
    <citation type="submission" date="2014-11" db="EMBL/GenBank/DDBJ databases">
        <title>Genome sequence of Flavihumibacter solisilvae 3-3.</title>
        <authorList>
            <person name="Zhou G."/>
            <person name="Li M."/>
            <person name="Wang G."/>
        </authorList>
    </citation>
    <scope>NUCLEOTIDE SEQUENCE [LARGE SCALE GENOMIC DNA]</scope>
    <source>
        <strain evidence="1 2">3-3</strain>
    </source>
</reference>
<proteinExistence type="predicted"/>
<dbReference type="GO" id="GO:0004519">
    <property type="term" value="F:endonuclease activity"/>
    <property type="evidence" value="ECO:0007669"/>
    <property type="project" value="InterPro"/>
</dbReference>
<evidence type="ECO:0008006" key="3">
    <source>
        <dbReference type="Google" id="ProtNLM"/>
    </source>
</evidence>
<keyword evidence="2" id="KW-1185">Reference proteome</keyword>
<protein>
    <recommendedName>
        <fullName evidence="3">Toxin RelE</fullName>
    </recommendedName>
</protein>
<organism evidence="1 2">
    <name type="scientific">Flavihumibacter solisilvae</name>
    <dbReference type="NCBI Taxonomy" id="1349421"/>
    <lineage>
        <taxon>Bacteria</taxon>
        <taxon>Pseudomonadati</taxon>
        <taxon>Bacteroidota</taxon>
        <taxon>Chitinophagia</taxon>
        <taxon>Chitinophagales</taxon>
        <taxon>Chitinophagaceae</taxon>
        <taxon>Flavihumibacter</taxon>
    </lineage>
</organism>
<dbReference type="GO" id="GO:0003723">
    <property type="term" value="F:RNA binding"/>
    <property type="evidence" value="ECO:0007669"/>
    <property type="project" value="InterPro"/>
</dbReference>
<evidence type="ECO:0000313" key="1">
    <source>
        <dbReference type="EMBL" id="KIC90275.1"/>
    </source>
</evidence>
<dbReference type="Pfam" id="PF09907">
    <property type="entry name" value="HigB_toxin"/>
    <property type="match status" value="1"/>
</dbReference>
<dbReference type="GO" id="GO:0110001">
    <property type="term" value="C:toxin-antitoxin complex"/>
    <property type="evidence" value="ECO:0007669"/>
    <property type="project" value="InterPro"/>
</dbReference>
<dbReference type="OrthoDB" id="9799912at2"/>
<sequence length="97" mass="11586">MVIISKTILKEFIRQNPLSEDAILRWYSICKEYNWENLGALKRQLPKTDYVGNDLYVFDIHGNKFRIIARIFFKTRTIYIRFVGPHSAYDRVKLSDL</sequence>
<dbReference type="STRING" id="1349421.OI18_23290"/>
<dbReference type="AlphaFoldDB" id="A0A0C1I8A7"/>
<gene>
    <name evidence="1" type="ORF">OI18_23290</name>
</gene>
<dbReference type="RefSeq" id="WP_039144721.1">
    <property type="nucleotide sequence ID" value="NZ_JSVC01000050.1"/>
</dbReference>
<dbReference type="EMBL" id="JSVC01000050">
    <property type="protein sequence ID" value="KIC90275.1"/>
    <property type="molecule type" value="Genomic_DNA"/>
</dbReference>
<dbReference type="InterPro" id="IPR018669">
    <property type="entry name" value="Toxin_HigB"/>
</dbReference>
<comment type="caution">
    <text evidence="1">The sequence shown here is derived from an EMBL/GenBank/DDBJ whole genome shotgun (WGS) entry which is preliminary data.</text>
</comment>
<dbReference type="Proteomes" id="UP000031408">
    <property type="component" value="Unassembled WGS sequence"/>
</dbReference>
<accession>A0A0C1I8A7</accession>
<name>A0A0C1I8A7_9BACT</name>
<evidence type="ECO:0000313" key="2">
    <source>
        <dbReference type="Proteomes" id="UP000031408"/>
    </source>
</evidence>